<sequence>VVFFLGSAIPVENGDIEVGEFWAGTSLSRKFGGGAFLHFFILSSAVGQERPRREGDRSCPRAGGRMKRETSCAPSKFGYLGVQIYLTLPSTPPPNIASNRRLEEGDPILARMDTYTGRICVEAVARATQGAGEEKF</sequence>
<feature type="non-terminal residue" evidence="2">
    <location>
        <position position="1"/>
    </location>
</feature>
<dbReference type="EMBL" id="UINC01087332">
    <property type="protein sequence ID" value="SVC36616.1"/>
    <property type="molecule type" value="Genomic_DNA"/>
</dbReference>
<evidence type="ECO:0000256" key="1">
    <source>
        <dbReference type="SAM" id="MobiDB-lite"/>
    </source>
</evidence>
<evidence type="ECO:0000313" key="2">
    <source>
        <dbReference type="EMBL" id="SVC36616.1"/>
    </source>
</evidence>
<organism evidence="2">
    <name type="scientific">marine metagenome</name>
    <dbReference type="NCBI Taxonomy" id="408172"/>
    <lineage>
        <taxon>unclassified sequences</taxon>
        <taxon>metagenomes</taxon>
        <taxon>ecological metagenomes</taxon>
    </lineage>
</organism>
<feature type="region of interest" description="Disordered" evidence="1">
    <location>
        <begin position="51"/>
        <end position="70"/>
    </location>
</feature>
<reference evidence="2" key="1">
    <citation type="submission" date="2018-05" db="EMBL/GenBank/DDBJ databases">
        <authorList>
            <person name="Lanie J.A."/>
            <person name="Ng W.-L."/>
            <person name="Kazmierczak K.M."/>
            <person name="Andrzejewski T.M."/>
            <person name="Davidsen T.M."/>
            <person name="Wayne K.J."/>
            <person name="Tettelin H."/>
            <person name="Glass J.I."/>
            <person name="Rusch D."/>
            <person name="Podicherti R."/>
            <person name="Tsui H.-C.T."/>
            <person name="Winkler M.E."/>
        </authorList>
    </citation>
    <scope>NUCLEOTIDE SEQUENCE</scope>
</reference>
<protein>
    <submittedName>
        <fullName evidence="2">Uncharacterized protein</fullName>
    </submittedName>
</protein>
<gene>
    <name evidence="2" type="ORF">METZ01_LOCUS289470</name>
</gene>
<name>A0A382LJ46_9ZZZZ</name>
<dbReference type="AlphaFoldDB" id="A0A382LJ46"/>
<accession>A0A382LJ46</accession>
<proteinExistence type="predicted"/>